<name>A0AAE0H069_9CHLO</name>
<organism evidence="2 3">
    <name type="scientific">Cymbomonas tetramitiformis</name>
    <dbReference type="NCBI Taxonomy" id="36881"/>
    <lineage>
        <taxon>Eukaryota</taxon>
        <taxon>Viridiplantae</taxon>
        <taxon>Chlorophyta</taxon>
        <taxon>Pyramimonadophyceae</taxon>
        <taxon>Pyramimonadales</taxon>
        <taxon>Pyramimonadaceae</taxon>
        <taxon>Cymbomonas</taxon>
    </lineage>
</organism>
<evidence type="ECO:0000313" key="3">
    <source>
        <dbReference type="Proteomes" id="UP001190700"/>
    </source>
</evidence>
<evidence type="ECO:0000256" key="1">
    <source>
        <dbReference type="SAM" id="MobiDB-lite"/>
    </source>
</evidence>
<proteinExistence type="predicted"/>
<dbReference type="PANTHER" id="PTHR33667:SF7">
    <property type="entry name" value="RIKEN CDNA 1810020O05 GENE"/>
    <property type="match status" value="1"/>
</dbReference>
<evidence type="ECO:0000313" key="2">
    <source>
        <dbReference type="EMBL" id="KAK3287572.1"/>
    </source>
</evidence>
<dbReference type="Proteomes" id="UP001190700">
    <property type="component" value="Unassembled WGS sequence"/>
</dbReference>
<accession>A0AAE0H069</accession>
<feature type="region of interest" description="Disordered" evidence="1">
    <location>
        <begin position="1005"/>
        <end position="1049"/>
    </location>
</feature>
<feature type="compositionally biased region" description="Acidic residues" evidence="1">
    <location>
        <begin position="335"/>
        <end position="345"/>
    </location>
</feature>
<comment type="caution">
    <text evidence="2">The sequence shown here is derived from an EMBL/GenBank/DDBJ whole genome shotgun (WGS) entry which is preliminary data.</text>
</comment>
<feature type="region of interest" description="Disordered" evidence="1">
    <location>
        <begin position="644"/>
        <end position="685"/>
    </location>
</feature>
<feature type="region of interest" description="Disordered" evidence="1">
    <location>
        <begin position="301"/>
        <end position="345"/>
    </location>
</feature>
<dbReference type="AlphaFoldDB" id="A0AAE0H069"/>
<feature type="region of interest" description="Disordered" evidence="1">
    <location>
        <begin position="416"/>
        <end position="443"/>
    </location>
</feature>
<protein>
    <submittedName>
        <fullName evidence="2">Uncharacterized protein</fullName>
    </submittedName>
</protein>
<feature type="compositionally biased region" description="Basic and acidic residues" evidence="1">
    <location>
        <begin position="661"/>
        <end position="670"/>
    </location>
</feature>
<dbReference type="PANTHER" id="PTHR33667">
    <property type="entry name" value="SI:DKEY-57N24.6"/>
    <property type="match status" value="1"/>
</dbReference>
<feature type="region of interest" description="Disordered" evidence="1">
    <location>
        <begin position="1"/>
        <end position="54"/>
    </location>
</feature>
<sequence>MPPKGKKGAVPAEPEPPENAHKVKFSLVVQATPKPPPPEEDTAKPAEDAEPAAVPPTIKMAMLSSFFGRDTVKTDAKPVGTEVLWEEESTIVITEKFVRDFAQINGRLDVEIKITTTAAEPLPDEEPRQVVCTMSVNCAGFLVGDMEAETSFPGCVVTESEELAALYDSFSVKVSMDAPFFDENALDIKAQLNPLVITFAKAMDMPDCPATIRQLDTLCQPVSLQYQFFHEEQARVHLGQVGKWQKGDYDMPSKRVIKFGQSDIYFAGEKAPEMFRALERKHLDVRIFDRTPLAEKAVKLYVPRPDPVPDVPPDSKGKDKKGKGKKEPEPAAEAVELEPEPEPEPEPVCFGQARFSMYGFSTGQTSVKVRANVAPVTLLKGGAELDWKTRPGRYMEAGASLLLKARSALPCSPIQFVPVDPNAPPPVEATPREDGEEEEVPPPEEPYQRAIFLLQYNDSALFQELAGTLRETNAAALELKGSDLHVLTTLTTYKLDNEQINDPELDLLTGFHLVDGKIRLIVLEGLAAGIMQTVQRIATDALASDVQGKRRILFNNNLCYRERLYGSLGADLWPIKLCQPLPHLTRDASHMTGSRLRPECLESLKLLSKLVEVQWQREVDRMQLLPSAEMLNALDKRFAGELTLSDLEGKPEPEPDTDEPTSYHDSEQAQERTTSSQRGAAPTSLRVRMTLKLPLDMNNMEYLKIVKAQRAIRHGRSHNDEYKTGLRDLYANQGSFKKADLVSWNPHKTWSPPSTEVLEFERTQRRLQAEAMGGATGIHEKVFRWPFPKDPQQYNTHKMKPTETRIIDLQEPWEENPNFMSTFGTEDKKAKKLNLTFPHGRDLEKNPEFFQSVHLTGDGLEAEEEQARENFMQEWRSKLVVDDVLFHTVLSNEQRQKPGQLDRHHSMLHDAPKKKGYSGRSTLVPEPVSQYLQERWTEFPVSKDFHPEPRSLRQHNLHMTMPKDSVGAHIRPLSQERFLGNMTSPTKAAADFDRFTQPLPSVLLKRQHLPTKLPVPRDMPPKPTSHLPLPLQEPPKRRGRAAPPSGVTF</sequence>
<gene>
    <name evidence="2" type="ORF">CYMTET_4921</name>
</gene>
<reference evidence="2 3" key="1">
    <citation type="journal article" date="2015" name="Genome Biol. Evol.">
        <title>Comparative Genomics of a Bacterivorous Green Alga Reveals Evolutionary Causalities and Consequences of Phago-Mixotrophic Mode of Nutrition.</title>
        <authorList>
            <person name="Burns J.A."/>
            <person name="Paasch A."/>
            <person name="Narechania A."/>
            <person name="Kim E."/>
        </authorList>
    </citation>
    <scope>NUCLEOTIDE SEQUENCE [LARGE SCALE GENOMIC DNA]</scope>
    <source>
        <strain evidence="2 3">PLY_AMNH</strain>
    </source>
</reference>
<dbReference type="EMBL" id="LGRX02000792">
    <property type="protein sequence ID" value="KAK3287572.1"/>
    <property type="molecule type" value="Genomic_DNA"/>
</dbReference>
<keyword evidence="3" id="KW-1185">Reference proteome</keyword>